<keyword evidence="1" id="KW-0167">Capsid protein</keyword>
<sequence length="79" mass="9224">MSTYRKYYRPFIGPFDPCSPIQWKSYETPPQLYLGFQPYNLPQNSPKEALRTGTLWPALFAPYPDPYKVSTSEEGEEQN</sequence>
<dbReference type="Proteomes" id="UP000198534">
    <property type="component" value="Unassembled WGS sequence"/>
</dbReference>
<reference evidence="1 2" key="1">
    <citation type="submission" date="2016-10" db="EMBL/GenBank/DDBJ databases">
        <authorList>
            <person name="de Groot N.N."/>
        </authorList>
    </citation>
    <scope>NUCLEOTIDE SEQUENCE [LARGE SCALE GENOMIC DNA]</scope>
    <source>
        <strain evidence="1 2">DSM 45610</strain>
    </source>
</reference>
<keyword evidence="2" id="KW-1185">Reference proteome</keyword>
<protein>
    <submittedName>
        <fullName evidence="1">Spore coat protein JA</fullName>
    </submittedName>
</protein>
<dbReference type="OrthoDB" id="2376696at2"/>
<keyword evidence="1" id="KW-0946">Virion</keyword>
<evidence type="ECO:0000313" key="2">
    <source>
        <dbReference type="Proteomes" id="UP000198534"/>
    </source>
</evidence>
<evidence type="ECO:0000313" key="1">
    <source>
        <dbReference type="EMBL" id="SDW39220.1"/>
    </source>
</evidence>
<dbReference type="InterPro" id="IPR020256">
    <property type="entry name" value="Spore_coat_CotJA"/>
</dbReference>
<dbReference type="EMBL" id="FNNQ01000003">
    <property type="protein sequence ID" value="SDW39220.1"/>
    <property type="molecule type" value="Genomic_DNA"/>
</dbReference>
<proteinExistence type="predicted"/>
<name>A0A1H2T5X5_9BACL</name>
<dbReference type="AlphaFoldDB" id="A0A1H2T5X5"/>
<organism evidence="1 2">
    <name type="scientific">Marininema mesophilum</name>
    <dbReference type="NCBI Taxonomy" id="1048340"/>
    <lineage>
        <taxon>Bacteria</taxon>
        <taxon>Bacillati</taxon>
        <taxon>Bacillota</taxon>
        <taxon>Bacilli</taxon>
        <taxon>Bacillales</taxon>
        <taxon>Thermoactinomycetaceae</taxon>
        <taxon>Marininema</taxon>
    </lineage>
</organism>
<gene>
    <name evidence="1" type="ORF">SAMN05444487_10336</name>
</gene>
<accession>A0A1H2T5X5</accession>
<dbReference type="STRING" id="1048340.SAMN05444487_10336"/>
<dbReference type="RefSeq" id="WP_091736401.1">
    <property type="nucleotide sequence ID" value="NZ_FNNQ01000003.1"/>
</dbReference>
<dbReference type="Pfam" id="PF11007">
    <property type="entry name" value="CotJA"/>
    <property type="match status" value="1"/>
</dbReference>